<organism evidence="2 3">
    <name type="scientific">Pedobacter planticolens</name>
    <dbReference type="NCBI Taxonomy" id="2679964"/>
    <lineage>
        <taxon>Bacteria</taxon>
        <taxon>Pseudomonadati</taxon>
        <taxon>Bacteroidota</taxon>
        <taxon>Sphingobacteriia</taxon>
        <taxon>Sphingobacteriales</taxon>
        <taxon>Sphingobacteriaceae</taxon>
        <taxon>Pedobacter</taxon>
    </lineage>
</organism>
<dbReference type="AlphaFoldDB" id="A0A923E3B0"/>
<keyword evidence="1" id="KW-1133">Transmembrane helix</keyword>
<dbReference type="Proteomes" id="UP000601055">
    <property type="component" value="Unassembled WGS sequence"/>
</dbReference>
<evidence type="ECO:0000313" key="2">
    <source>
        <dbReference type="EMBL" id="MBB2147258.1"/>
    </source>
</evidence>
<proteinExistence type="predicted"/>
<feature type="transmembrane region" description="Helical" evidence="1">
    <location>
        <begin position="73"/>
        <end position="89"/>
    </location>
</feature>
<dbReference type="EMBL" id="WNXD01000002">
    <property type="protein sequence ID" value="MBB2147258.1"/>
    <property type="molecule type" value="Genomic_DNA"/>
</dbReference>
<keyword evidence="1" id="KW-0812">Transmembrane</keyword>
<reference evidence="2" key="1">
    <citation type="submission" date="2019-11" db="EMBL/GenBank/DDBJ databases">
        <title>Description of Pedobacter sp. LMG 31464T.</title>
        <authorList>
            <person name="Carlier A."/>
            <person name="Qi S."/>
            <person name="Vandamme P."/>
        </authorList>
    </citation>
    <scope>NUCLEOTIDE SEQUENCE</scope>
    <source>
        <strain evidence="2">LMG 31464</strain>
    </source>
</reference>
<evidence type="ECO:0000313" key="3">
    <source>
        <dbReference type="Proteomes" id="UP000601055"/>
    </source>
</evidence>
<name>A0A923E3B0_9SPHI</name>
<comment type="caution">
    <text evidence="2">The sequence shown here is derived from an EMBL/GenBank/DDBJ whole genome shotgun (WGS) entry which is preliminary data.</text>
</comment>
<gene>
    <name evidence="2" type="ORF">GM921_17285</name>
</gene>
<protein>
    <submittedName>
        <fullName evidence="2">Uncharacterized protein</fullName>
    </submittedName>
</protein>
<keyword evidence="3" id="KW-1185">Reference proteome</keyword>
<sequence>MSISAKAIDGCVSNTDQSKIYTTKSGSKYKTTPFTLLGAGCTWIFTSGTCKISPNISGKLAFPTVQSCPIDDYVWVILLFFGALGFVHVRKRNVI</sequence>
<dbReference type="RefSeq" id="WP_182923874.1">
    <property type="nucleotide sequence ID" value="NZ_WNXD01000002.1"/>
</dbReference>
<keyword evidence="1" id="KW-0472">Membrane</keyword>
<accession>A0A923E3B0</accession>
<evidence type="ECO:0000256" key="1">
    <source>
        <dbReference type="SAM" id="Phobius"/>
    </source>
</evidence>